<dbReference type="EMBL" id="JAIWYP010000008">
    <property type="protein sequence ID" value="KAH3779899.1"/>
    <property type="molecule type" value="Genomic_DNA"/>
</dbReference>
<proteinExistence type="predicted"/>
<accession>A0A9D4IP35</accession>
<reference evidence="1" key="2">
    <citation type="submission" date="2020-11" db="EMBL/GenBank/DDBJ databases">
        <authorList>
            <person name="McCartney M.A."/>
            <person name="Auch B."/>
            <person name="Kono T."/>
            <person name="Mallez S."/>
            <person name="Becker A."/>
            <person name="Gohl D.M."/>
            <person name="Silverstein K.A.T."/>
            <person name="Koren S."/>
            <person name="Bechman K.B."/>
            <person name="Herman A."/>
            <person name="Abrahante J.E."/>
            <person name="Garbe J."/>
        </authorList>
    </citation>
    <scope>NUCLEOTIDE SEQUENCE</scope>
    <source>
        <strain evidence="1">Duluth1</strain>
        <tissue evidence="1">Whole animal</tissue>
    </source>
</reference>
<evidence type="ECO:0000313" key="1">
    <source>
        <dbReference type="EMBL" id="KAH3779899.1"/>
    </source>
</evidence>
<protein>
    <submittedName>
        <fullName evidence="1">Uncharacterized protein</fullName>
    </submittedName>
</protein>
<dbReference type="Proteomes" id="UP000828390">
    <property type="component" value="Unassembled WGS sequence"/>
</dbReference>
<organism evidence="1 2">
    <name type="scientific">Dreissena polymorpha</name>
    <name type="common">Zebra mussel</name>
    <name type="synonym">Mytilus polymorpha</name>
    <dbReference type="NCBI Taxonomy" id="45954"/>
    <lineage>
        <taxon>Eukaryota</taxon>
        <taxon>Metazoa</taxon>
        <taxon>Spiralia</taxon>
        <taxon>Lophotrochozoa</taxon>
        <taxon>Mollusca</taxon>
        <taxon>Bivalvia</taxon>
        <taxon>Autobranchia</taxon>
        <taxon>Heteroconchia</taxon>
        <taxon>Euheterodonta</taxon>
        <taxon>Imparidentia</taxon>
        <taxon>Neoheterodontei</taxon>
        <taxon>Myida</taxon>
        <taxon>Dreissenoidea</taxon>
        <taxon>Dreissenidae</taxon>
        <taxon>Dreissena</taxon>
    </lineage>
</organism>
<sequence>MELARRKQMKGVIAYIEYQVDCSSFGLRHAKVDSIPYAASISLNRSYHVRYNVTQRFVVSLADMVAPDKT</sequence>
<name>A0A9D4IP35_DREPO</name>
<dbReference type="AlphaFoldDB" id="A0A9D4IP35"/>
<keyword evidence="2" id="KW-1185">Reference proteome</keyword>
<gene>
    <name evidence="1" type="ORF">DPMN_157708</name>
</gene>
<comment type="caution">
    <text evidence="1">The sequence shown here is derived from an EMBL/GenBank/DDBJ whole genome shotgun (WGS) entry which is preliminary data.</text>
</comment>
<reference evidence="1" key="1">
    <citation type="journal article" date="2019" name="bioRxiv">
        <title>The Genome of the Zebra Mussel, Dreissena polymorpha: A Resource for Invasive Species Research.</title>
        <authorList>
            <person name="McCartney M.A."/>
            <person name="Auch B."/>
            <person name="Kono T."/>
            <person name="Mallez S."/>
            <person name="Zhang Y."/>
            <person name="Obille A."/>
            <person name="Becker A."/>
            <person name="Abrahante J.E."/>
            <person name="Garbe J."/>
            <person name="Badalamenti J.P."/>
            <person name="Herman A."/>
            <person name="Mangelson H."/>
            <person name="Liachko I."/>
            <person name="Sullivan S."/>
            <person name="Sone E.D."/>
            <person name="Koren S."/>
            <person name="Silverstein K.A.T."/>
            <person name="Beckman K.B."/>
            <person name="Gohl D.M."/>
        </authorList>
    </citation>
    <scope>NUCLEOTIDE SEQUENCE</scope>
    <source>
        <strain evidence="1">Duluth1</strain>
        <tissue evidence="1">Whole animal</tissue>
    </source>
</reference>
<evidence type="ECO:0000313" key="2">
    <source>
        <dbReference type="Proteomes" id="UP000828390"/>
    </source>
</evidence>